<evidence type="ECO:0000256" key="1">
    <source>
        <dbReference type="SAM" id="MobiDB-lite"/>
    </source>
</evidence>
<name>A0A165ZNQ9_9AGAM</name>
<dbReference type="Proteomes" id="UP000076532">
    <property type="component" value="Unassembled WGS sequence"/>
</dbReference>
<evidence type="ECO:0000313" key="2">
    <source>
        <dbReference type="EMBL" id="KZP10766.1"/>
    </source>
</evidence>
<organism evidence="2 3">
    <name type="scientific">Athelia psychrophila</name>
    <dbReference type="NCBI Taxonomy" id="1759441"/>
    <lineage>
        <taxon>Eukaryota</taxon>
        <taxon>Fungi</taxon>
        <taxon>Dikarya</taxon>
        <taxon>Basidiomycota</taxon>
        <taxon>Agaricomycotina</taxon>
        <taxon>Agaricomycetes</taxon>
        <taxon>Agaricomycetidae</taxon>
        <taxon>Atheliales</taxon>
        <taxon>Atheliaceae</taxon>
        <taxon>Athelia</taxon>
    </lineage>
</organism>
<dbReference type="EMBL" id="KV417674">
    <property type="protein sequence ID" value="KZP10766.1"/>
    <property type="molecule type" value="Genomic_DNA"/>
</dbReference>
<feature type="region of interest" description="Disordered" evidence="1">
    <location>
        <begin position="1"/>
        <end position="44"/>
    </location>
</feature>
<keyword evidence="3" id="KW-1185">Reference proteome</keyword>
<accession>A0A165ZNQ9</accession>
<gene>
    <name evidence="2" type="ORF">FIBSPDRAFT_937875</name>
</gene>
<protein>
    <submittedName>
        <fullName evidence="2">Uncharacterized protein</fullName>
    </submittedName>
</protein>
<feature type="compositionally biased region" description="Basic and acidic residues" evidence="1">
    <location>
        <begin position="9"/>
        <end position="19"/>
    </location>
</feature>
<feature type="compositionally biased region" description="Basic residues" evidence="1">
    <location>
        <begin position="20"/>
        <end position="38"/>
    </location>
</feature>
<dbReference type="AlphaFoldDB" id="A0A165ZNQ9"/>
<sequence>MGNPGNTRENARRERERDNHRRAKDKKKTHQTKIKNQRTPRPTGPAWAVVYQDLQAWGKSGGGIVRVQRWRKYVRWCTTTIGDRAPELHVALQPVTALSRLYNDFADPFGFSLPQQMNINRRTKGQMDREGLKPPHCAAFNTKSTAATRSSPAWSIAPGWQDAG</sequence>
<proteinExistence type="predicted"/>
<evidence type="ECO:0000313" key="3">
    <source>
        <dbReference type="Proteomes" id="UP000076532"/>
    </source>
</evidence>
<reference evidence="2 3" key="1">
    <citation type="journal article" date="2016" name="Mol. Biol. Evol.">
        <title>Comparative Genomics of Early-Diverging Mushroom-Forming Fungi Provides Insights into the Origins of Lignocellulose Decay Capabilities.</title>
        <authorList>
            <person name="Nagy L.G."/>
            <person name="Riley R."/>
            <person name="Tritt A."/>
            <person name="Adam C."/>
            <person name="Daum C."/>
            <person name="Floudas D."/>
            <person name="Sun H."/>
            <person name="Yadav J.S."/>
            <person name="Pangilinan J."/>
            <person name="Larsson K.H."/>
            <person name="Matsuura K."/>
            <person name="Barry K."/>
            <person name="Labutti K."/>
            <person name="Kuo R."/>
            <person name="Ohm R.A."/>
            <person name="Bhattacharya S.S."/>
            <person name="Shirouzu T."/>
            <person name="Yoshinaga Y."/>
            <person name="Martin F.M."/>
            <person name="Grigoriev I.V."/>
            <person name="Hibbett D.S."/>
        </authorList>
    </citation>
    <scope>NUCLEOTIDE SEQUENCE [LARGE SCALE GENOMIC DNA]</scope>
    <source>
        <strain evidence="2 3">CBS 109695</strain>
    </source>
</reference>